<accession>A0A7G5XFS7</accession>
<dbReference type="InterPro" id="IPR011990">
    <property type="entry name" value="TPR-like_helical_dom_sf"/>
</dbReference>
<evidence type="ECO:0000313" key="3">
    <source>
        <dbReference type="Proteomes" id="UP000515344"/>
    </source>
</evidence>
<name>A0A7G5XFS7_9BACT</name>
<feature type="domain" description="MoxR-vWA-beta-propeller ternary system" evidence="1">
    <location>
        <begin position="3"/>
        <end position="174"/>
    </location>
</feature>
<dbReference type="EMBL" id="CP060007">
    <property type="protein sequence ID" value="QNA44330.1"/>
    <property type="molecule type" value="Genomic_DNA"/>
</dbReference>
<dbReference type="KEGG" id="lacs:H4075_20045"/>
<evidence type="ECO:0000259" key="1">
    <source>
        <dbReference type="Pfam" id="PF19919"/>
    </source>
</evidence>
<proteinExistence type="predicted"/>
<evidence type="ECO:0000313" key="2">
    <source>
        <dbReference type="EMBL" id="QNA44330.1"/>
    </source>
</evidence>
<dbReference type="Proteomes" id="UP000515344">
    <property type="component" value="Chromosome"/>
</dbReference>
<organism evidence="2 3">
    <name type="scientific">Lacibacter sediminis</name>
    <dbReference type="NCBI Taxonomy" id="2760713"/>
    <lineage>
        <taxon>Bacteria</taxon>
        <taxon>Pseudomonadati</taxon>
        <taxon>Bacteroidota</taxon>
        <taxon>Chitinophagia</taxon>
        <taxon>Chitinophagales</taxon>
        <taxon>Chitinophagaceae</taxon>
        <taxon>Lacibacter</taxon>
    </lineage>
</organism>
<protein>
    <recommendedName>
        <fullName evidence="1">MoxR-vWA-beta-propeller ternary system domain-containing protein</fullName>
    </recommendedName>
</protein>
<dbReference type="Pfam" id="PF19919">
    <property type="entry name" value="bpX3"/>
    <property type="match status" value="1"/>
</dbReference>
<gene>
    <name evidence="2" type="ORF">H4075_20045</name>
</gene>
<dbReference type="InterPro" id="IPR045551">
    <property type="entry name" value="bpX3"/>
</dbReference>
<dbReference type="RefSeq" id="WP_182802592.1">
    <property type="nucleotide sequence ID" value="NZ_CP060007.1"/>
</dbReference>
<dbReference type="Gene3D" id="1.25.40.10">
    <property type="entry name" value="Tetratricopeptide repeat domain"/>
    <property type="match status" value="1"/>
</dbReference>
<keyword evidence="3" id="KW-1185">Reference proteome</keyword>
<sequence>MILELHYTESLHHPVAAAFLRGNNVKQWMLEIGRWNVSVSELDCYILPQSIHVTEEGGLFVIFKNPALCKNLDLLEPYYCIDQYVFVPANTRLYPEIRNEELRSVLLWELQVFHPTIGLTGFEKKDKVNLADLFSYEQNLQTDWSFAHPGIPDRILFNQILVEQMTPEEIIDAIKESIQPKPLEEIPLKKGEQPSAFEKFLDKIKLILFTGIFSVVEVVVKIIPESSPSNNYQGEGILQKLQSWLHRNMDELQKKRDSEINRLLNMFEENTDEALQYAIPLNSPYLNRGSQSVSDRLTRNPLKFNLGKLGGGDVVDGWDLGDRYYDLRTKYMNAAQKQIEQRDFKKAAYIYAHLMGDYSSAANVLEQGNLYREAAALYKDHLKNTSAAASCLERGGLYTESIELYKELQQDEKAADLFMKINQSSNAELYYEKAIISKLKNSDYLDASRVMHEKMDQPERAKIILLDGWNNTNQYEPCLKKFFDIVHVTEAKRTEEIVGLIYTKELPRYKRPGLLNVLEYVNKKHADEAVKEKVQNIAYKIIHDEAEEGNVQLLHSLKRFVPGDLLIGADASRYITNNKKQTFQEDHSKLLHLDQSIKWLKAISHRNQFLAIGTKNGHLQMARGNWYGNFEYYSWSQPVKNHTRFTFINAPYYTNQIYLHSSEGIVINKKELPKNKYFTENLTITCPIWLQNGSPVVTIGEDRNGYKLETINQEVTLHEYLLDGPLIKSTVIKFKGKIYNPSFSSTQCPLIYRNGYYYTFNEKQILLFSNKGRGVAFDLETGIRFVAASDQVHELYLIISTNKGCYIAKPDKEQLNLSKQVFARDYIPNQIVFIGALRFVIAEKKQAVLFEIDNNNVPVLLYFFETHNTIVGVLNGDNRNQFGLLEETGRITICDIV</sequence>
<reference evidence="3" key="1">
    <citation type="submission" date="2020-08" db="EMBL/GenBank/DDBJ databases">
        <title>Lacibacter sp. S13-6-6 genome sequencing.</title>
        <authorList>
            <person name="Jin L."/>
        </authorList>
    </citation>
    <scope>NUCLEOTIDE SEQUENCE [LARGE SCALE GENOMIC DNA]</scope>
    <source>
        <strain evidence="3">S13-6-6</strain>
    </source>
</reference>
<dbReference type="AlphaFoldDB" id="A0A7G5XFS7"/>